<reference evidence="2 3" key="1">
    <citation type="journal article" date="2024" name="Nat. Commun.">
        <title>Phylogenomics reveals the evolutionary origins of lichenization in chlorophyte algae.</title>
        <authorList>
            <person name="Puginier C."/>
            <person name="Libourel C."/>
            <person name="Otte J."/>
            <person name="Skaloud P."/>
            <person name="Haon M."/>
            <person name="Grisel S."/>
            <person name="Petersen M."/>
            <person name="Berrin J.G."/>
            <person name="Delaux P.M."/>
            <person name="Dal Grande F."/>
            <person name="Keller J."/>
        </authorList>
    </citation>
    <scope>NUCLEOTIDE SEQUENCE [LARGE SCALE GENOMIC DNA]</scope>
    <source>
        <strain evidence="2 3">SAG 216-7</strain>
    </source>
</reference>
<keyword evidence="1" id="KW-0472">Membrane</keyword>
<keyword evidence="3" id="KW-1185">Reference proteome</keyword>
<feature type="transmembrane region" description="Helical" evidence="1">
    <location>
        <begin position="30"/>
        <end position="52"/>
    </location>
</feature>
<organism evidence="2 3">
    <name type="scientific">Coccomyxa subellipsoidea</name>
    <dbReference type="NCBI Taxonomy" id="248742"/>
    <lineage>
        <taxon>Eukaryota</taxon>
        <taxon>Viridiplantae</taxon>
        <taxon>Chlorophyta</taxon>
        <taxon>core chlorophytes</taxon>
        <taxon>Trebouxiophyceae</taxon>
        <taxon>Trebouxiophyceae incertae sedis</taxon>
        <taxon>Coccomyxaceae</taxon>
        <taxon>Coccomyxa</taxon>
    </lineage>
</organism>
<protein>
    <submittedName>
        <fullName evidence="2">Uncharacterized protein</fullName>
    </submittedName>
</protein>
<keyword evidence="1" id="KW-1133">Transmembrane helix</keyword>
<accession>A0ABR2Z4E4</accession>
<sequence>MANNNTVSTSTSVQYSGPSYYGDGPTLPHLVGFTLAIVSLAIALGFLRVLLLSCRSRRLAQREAAMRLGYDVEGGGPPAVPLARVGAQADPPKKEQPRVITSGAPLLKRCKEHKSSVSNAVLEAPA</sequence>
<name>A0ABR2Z4E4_9CHLO</name>
<evidence type="ECO:0000256" key="1">
    <source>
        <dbReference type="SAM" id="Phobius"/>
    </source>
</evidence>
<proteinExistence type="predicted"/>
<dbReference type="EMBL" id="JALJOT010000001">
    <property type="protein sequence ID" value="KAK9918978.1"/>
    <property type="molecule type" value="Genomic_DNA"/>
</dbReference>
<dbReference type="Proteomes" id="UP001491310">
    <property type="component" value="Unassembled WGS sequence"/>
</dbReference>
<evidence type="ECO:0000313" key="2">
    <source>
        <dbReference type="EMBL" id="KAK9918978.1"/>
    </source>
</evidence>
<evidence type="ECO:0000313" key="3">
    <source>
        <dbReference type="Proteomes" id="UP001491310"/>
    </source>
</evidence>
<comment type="caution">
    <text evidence="2">The sequence shown here is derived from an EMBL/GenBank/DDBJ whole genome shotgun (WGS) entry which is preliminary data.</text>
</comment>
<gene>
    <name evidence="2" type="ORF">WJX75_008439</name>
</gene>
<keyword evidence="1" id="KW-0812">Transmembrane</keyword>